<proteinExistence type="predicted"/>
<dbReference type="PROSITE" id="PS00028">
    <property type="entry name" value="ZINC_FINGER_C2H2_1"/>
    <property type="match status" value="1"/>
</dbReference>
<name>A0A0F9A751_9ZZZZ</name>
<feature type="domain" description="C2H2-type" evidence="1">
    <location>
        <begin position="179"/>
        <end position="200"/>
    </location>
</feature>
<dbReference type="InterPro" id="IPR013087">
    <property type="entry name" value="Znf_C2H2_type"/>
</dbReference>
<evidence type="ECO:0000313" key="2">
    <source>
        <dbReference type="EMBL" id="KKK94025.1"/>
    </source>
</evidence>
<dbReference type="AlphaFoldDB" id="A0A0F9A751"/>
<accession>A0A0F9A751</accession>
<reference evidence="2" key="1">
    <citation type="journal article" date="2015" name="Nature">
        <title>Complex archaea that bridge the gap between prokaryotes and eukaryotes.</title>
        <authorList>
            <person name="Spang A."/>
            <person name="Saw J.H."/>
            <person name="Jorgensen S.L."/>
            <person name="Zaremba-Niedzwiedzka K."/>
            <person name="Martijn J."/>
            <person name="Lind A.E."/>
            <person name="van Eijk R."/>
            <person name="Schleper C."/>
            <person name="Guy L."/>
            <person name="Ettema T.J."/>
        </authorList>
    </citation>
    <scope>NUCLEOTIDE SEQUENCE</scope>
</reference>
<protein>
    <recommendedName>
        <fullName evidence="1">C2H2-type domain-containing protein</fullName>
    </recommendedName>
</protein>
<dbReference type="EMBL" id="LAZR01047524">
    <property type="protein sequence ID" value="KKK94025.1"/>
    <property type="molecule type" value="Genomic_DNA"/>
</dbReference>
<gene>
    <name evidence="2" type="ORF">LCGC14_2686990</name>
</gene>
<evidence type="ECO:0000259" key="1">
    <source>
        <dbReference type="PROSITE" id="PS00028"/>
    </source>
</evidence>
<organism evidence="2">
    <name type="scientific">marine sediment metagenome</name>
    <dbReference type="NCBI Taxonomy" id="412755"/>
    <lineage>
        <taxon>unclassified sequences</taxon>
        <taxon>metagenomes</taxon>
        <taxon>ecological metagenomes</taxon>
    </lineage>
</organism>
<sequence length="205" mass="22797">MTEPTTTERRRDLRNEATGLGGLEKDVVFQHIRTRRELVTLYRMADGQPVEIPEYMVAGVMQKKNADGWMFTEVKDEAPDYKVGEIKCFLHAESPERESGLLQEWGLSGKKCPAGNLSSEYSKTQHGERRHKQEWAAKEAFEEAKEKQEDRDAQREQLNATLALAGKAAPTATRVAVNCPTCNKPCKGNAGLSAHVRGAHGDASE</sequence>
<comment type="caution">
    <text evidence="2">The sequence shown here is derived from an EMBL/GenBank/DDBJ whole genome shotgun (WGS) entry which is preliminary data.</text>
</comment>